<keyword evidence="3" id="KW-0732">Signal</keyword>
<proteinExistence type="inferred from homology"/>
<dbReference type="Gene3D" id="3.20.20.80">
    <property type="entry name" value="Glycosidases"/>
    <property type="match status" value="1"/>
</dbReference>
<feature type="region of interest" description="Disordered" evidence="6">
    <location>
        <begin position="1"/>
        <end position="20"/>
    </location>
</feature>
<keyword evidence="9" id="KW-1185">Reference proteome</keyword>
<evidence type="ECO:0000256" key="1">
    <source>
        <dbReference type="ARBA" id="ARBA00007951"/>
    </source>
</evidence>
<dbReference type="FunFam" id="3.20.20.80:FF:000052">
    <property type="entry name" value="Putative alpha-L-fucosidase 1"/>
    <property type="match status" value="1"/>
</dbReference>
<dbReference type="InterPro" id="IPR017853">
    <property type="entry name" value="GH"/>
</dbReference>
<gene>
    <name evidence="8" type="primary">FUC1</name>
    <name evidence="8" type="ORF">CR513_54275</name>
</gene>
<dbReference type="PANTHER" id="PTHR10030">
    <property type="entry name" value="ALPHA-L-FUCOSIDASE"/>
    <property type="match status" value="1"/>
</dbReference>
<accession>A0A371ELU6</accession>
<dbReference type="EMBL" id="QJKJ01013213">
    <property type="protein sequence ID" value="RDX66909.1"/>
    <property type="molecule type" value="Genomic_DNA"/>
</dbReference>
<reference evidence="8" key="1">
    <citation type="submission" date="2018-05" db="EMBL/GenBank/DDBJ databases">
        <title>Draft genome of Mucuna pruriens seed.</title>
        <authorList>
            <person name="Nnadi N.E."/>
            <person name="Vos R."/>
            <person name="Hasami M.H."/>
            <person name="Devisetty U.K."/>
            <person name="Aguiy J.C."/>
        </authorList>
    </citation>
    <scope>NUCLEOTIDE SEQUENCE [LARGE SCALE GENOMIC DNA]</scope>
    <source>
        <strain evidence="8">JCA_2017</strain>
    </source>
</reference>
<feature type="compositionally biased region" description="Polar residues" evidence="6">
    <location>
        <begin position="10"/>
        <end position="20"/>
    </location>
</feature>
<evidence type="ECO:0000256" key="2">
    <source>
        <dbReference type="ARBA" id="ARBA00012662"/>
    </source>
</evidence>
<feature type="non-terminal residue" evidence="8">
    <location>
        <position position="1"/>
    </location>
</feature>
<dbReference type="SUPFAM" id="SSF51445">
    <property type="entry name" value="(Trans)glycosidases"/>
    <property type="match status" value="1"/>
</dbReference>
<name>A0A371ELU6_MUCPR</name>
<evidence type="ECO:0000256" key="3">
    <source>
        <dbReference type="ARBA" id="ARBA00022729"/>
    </source>
</evidence>
<evidence type="ECO:0000256" key="5">
    <source>
        <dbReference type="ARBA" id="ARBA00023295"/>
    </source>
</evidence>
<dbReference type="PANTHER" id="PTHR10030:SF37">
    <property type="entry name" value="ALPHA-L-FUCOSIDASE-RELATED"/>
    <property type="match status" value="1"/>
</dbReference>
<comment type="caution">
    <text evidence="8">The sequence shown here is derived from an EMBL/GenBank/DDBJ whole genome shotgun (WGS) entry which is preliminary data.</text>
</comment>
<keyword evidence="5" id="KW-0326">Glycosidase</keyword>
<evidence type="ECO:0000256" key="4">
    <source>
        <dbReference type="ARBA" id="ARBA00022801"/>
    </source>
</evidence>
<dbReference type="InterPro" id="IPR057739">
    <property type="entry name" value="Glyco_hydro_29_N"/>
</dbReference>
<evidence type="ECO:0000313" key="8">
    <source>
        <dbReference type="EMBL" id="RDX66909.1"/>
    </source>
</evidence>
<dbReference type="SMART" id="SM00812">
    <property type="entry name" value="Alpha_L_fucos"/>
    <property type="match status" value="1"/>
</dbReference>
<dbReference type="GO" id="GO:0016139">
    <property type="term" value="P:glycoside catabolic process"/>
    <property type="evidence" value="ECO:0007669"/>
    <property type="project" value="TreeGrafter"/>
</dbReference>
<sequence>MRLWRDDYDNQNSESRVPQQNAKQMELVPFELYIEKNKIIMVRLRCSSLLITLLFHQLRFCICWSEKTPTPPLPILPLPTYSQLKWQQREIIMFLHFGVNTFTDKEWGTGQENPAIFNPTSINTTQWATVAADAGISLMILTAKHHDGFCLWPSKYTDHSVISSPWQGGKGDVVQQFVNAATAQGIDVGIYLSPWDRHDSRYGNDLLYNQYYLAQLQELLNQYQNVREIWFDGAKGSNAKNMSYYFSDWFSMVKELQSSINIFSDAGPDVRWVGDESGSADYTSWSTINRTSLSIGSSNITKYLSSGDPKGTDWLPAECDVSIRHGWFWHKTESPKKLSELLDIYYNSVGRNCVLLLNVPPNTSGLITDVDAQRLKEFKTAIETIFHQNLAQDCLIKVSSRRGGDFGPENMLDSDHLWSYWAPMDDDGENDHWVEVWAKDDGSLRFNVIRIQEAIGLGQRIERHDIYVDGKLIIKATTVGYKRLHRLDGGEMHARVVRIRIRKARGVPLISSIGLHFDPFWYSKFTMT</sequence>
<dbReference type="AlphaFoldDB" id="A0A371ELU6"/>
<dbReference type="EC" id="3.2.1.51" evidence="2"/>
<evidence type="ECO:0000313" key="9">
    <source>
        <dbReference type="Proteomes" id="UP000257109"/>
    </source>
</evidence>
<protein>
    <recommendedName>
        <fullName evidence="2">alpha-L-fucosidase</fullName>
        <ecNumber evidence="2">3.2.1.51</ecNumber>
    </recommendedName>
</protein>
<feature type="domain" description="Glycoside hydrolase family 29 N-terminal" evidence="7">
    <location>
        <begin position="112"/>
        <end position="377"/>
    </location>
</feature>
<evidence type="ECO:0000259" key="7">
    <source>
        <dbReference type="Pfam" id="PF01120"/>
    </source>
</evidence>
<dbReference type="InterPro" id="IPR000933">
    <property type="entry name" value="Glyco_hydro_29"/>
</dbReference>
<comment type="similarity">
    <text evidence="1">Belongs to the glycosyl hydrolase 29 family.</text>
</comment>
<dbReference type="GO" id="GO:0006004">
    <property type="term" value="P:fucose metabolic process"/>
    <property type="evidence" value="ECO:0007669"/>
    <property type="project" value="TreeGrafter"/>
</dbReference>
<dbReference type="Proteomes" id="UP000257109">
    <property type="component" value="Unassembled WGS sequence"/>
</dbReference>
<dbReference type="Pfam" id="PF01120">
    <property type="entry name" value="Alpha_L_fucos"/>
    <property type="match status" value="1"/>
</dbReference>
<evidence type="ECO:0000256" key="6">
    <source>
        <dbReference type="SAM" id="MobiDB-lite"/>
    </source>
</evidence>
<dbReference type="STRING" id="157652.A0A371ELU6"/>
<organism evidence="8 9">
    <name type="scientific">Mucuna pruriens</name>
    <name type="common">Velvet bean</name>
    <name type="synonym">Dolichos pruriens</name>
    <dbReference type="NCBI Taxonomy" id="157652"/>
    <lineage>
        <taxon>Eukaryota</taxon>
        <taxon>Viridiplantae</taxon>
        <taxon>Streptophyta</taxon>
        <taxon>Embryophyta</taxon>
        <taxon>Tracheophyta</taxon>
        <taxon>Spermatophyta</taxon>
        <taxon>Magnoliopsida</taxon>
        <taxon>eudicotyledons</taxon>
        <taxon>Gunneridae</taxon>
        <taxon>Pentapetalae</taxon>
        <taxon>rosids</taxon>
        <taxon>fabids</taxon>
        <taxon>Fabales</taxon>
        <taxon>Fabaceae</taxon>
        <taxon>Papilionoideae</taxon>
        <taxon>50 kb inversion clade</taxon>
        <taxon>NPAAA clade</taxon>
        <taxon>indigoferoid/millettioid clade</taxon>
        <taxon>Phaseoleae</taxon>
        <taxon>Mucuna</taxon>
    </lineage>
</organism>
<keyword evidence="4" id="KW-0378">Hydrolase</keyword>
<dbReference type="GO" id="GO:0005764">
    <property type="term" value="C:lysosome"/>
    <property type="evidence" value="ECO:0007669"/>
    <property type="project" value="TreeGrafter"/>
</dbReference>
<dbReference type="OrthoDB" id="6039950at2759"/>
<dbReference type="Gene3D" id="2.60.120.260">
    <property type="entry name" value="Galactose-binding domain-like"/>
    <property type="match status" value="1"/>
</dbReference>
<dbReference type="GO" id="GO:0004560">
    <property type="term" value="F:alpha-L-fucosidase activity"/>
    <property type="evidence" value="ECO:0007669"/>
    <property type="project" value="UniProtKB-EC"/>
</dbReference>